<keyword evidence="5" id="KW-0547">Nucleotide-binding</keyword>
<keyword evidence="6 11" id="KW-0418">Kinase</keyword>
<dbReference type="Pfam" id="PF00370">
    <property type="entry name" value="FGGY_N"/>
    <property type="match status" value="1"/>
</dbReference>
<dbReference type="GO" id="GO:0005524">
    <property type="term" value="F:ATP binding"/>
    <property type="evidence" value="ECO:0007669"/>
    <property type="project" value="UniProtKB-KW"/>
</dbReference>
<evidence type="ECO:0000313" key="11">
    <source>
        <dbReference type="EMBL" id="KAF4595923.1"/>
    </source>
</evidence>
<dbReference type="OrthoDB" id="5422795at2759"/>
<accession>A0A8H4QE87</accession>
<evidence type="ECO:0000256" key="5">
    <source>
        <dbReference type="ARBA" id="ARBA00022741"/>
    </source>
</evidence>
<evidence type="ECO:0000256" key="2">
    <source>
        <dbReference type="ARBA" id="ARBA00009156"/>
    </source>
</evidence>
<evidence type="ECO:0000256" key="7">
    <source>
        <dbReference type="ARBA" id="ARBA00022798"/>
    </source>
</evidence>
<keyword evidence="12" id="KW-1185">Reference proteome</keyword>
<name>A0A8H4QE87_9HYPO</name>
<dbReference type="Gene3D" id="3.30.420.40">
    <property type="match status" value="2"/>
</dbReference>
<comment type="caution">
    <text evidence="11">The sequence shown here is derived from an EMBL/GenBank/DDBJ whole genome shotgun (WGS) entry which is preliminary data.</text>
</comment>
<dbReference type="SUPFAM" id="SSF53067">
    <property type="entry name" value="Actin-like ATPase domain"/>
    <property type="match status" value="2"/>
</dbReference>
<evidence type="ECO:0000256" key="8">
    <source>
        <dbReference type="ARBA" id="ARBA00022840"/>
    </source>
</evidence>
<dbReference type="EC" id="2.7.1.30" evidence="3"/>
<dbReference type="PANTHER" id="PTHR10196">
    <property type="entry name" value="SUGAR KINASE"/>
    <property type="match status" value="1"/>
</dbReference>
<comment type="similarity">
    <text evidence="2">Belongs to the FGGY kinase family.</text>
</comment>
<dbReference type="Proteomes" id="UP000562929">
    <property type="component" value="Unassembled WGS sequence"/>
</dbReference>
<gene>
    <name evidence="11" type="ORF">GQ602_001536</name>
</gene>
<dbReference type="AlphaFoldDB" id="A0A8H4QE87"/>
<dbReference type="GO" id="GO:0046167">
    <property type="term" value="P:glycerol-3-phosphate biosynthetic process"/>
    <property type="evidence" value="ECO:0007669"/>
    <property type="project" value="TreeGrafter"/>
</dbReference>
<evidence type="ECO:0000256" key="6">
    <source>
        <dbReference type="ARBA" id="ARBA00022777"/>
    </source>
</evidence>
<organism evidence="11 12">
    <name type="scientific">Ophiocordyceps camponoti-floridani</name>
    <dbReference type="NCBI Taxonomy" id="2030778"/>
    <lineage>
        <taxon>Eukaryota</taxon>
        <taxon>Fungi</taxon>
        <taxon>Dikarya</taxon>
        <taxon>Ascomycota</taxon>
        <taxon>Pezizomycotina</taxon>
        <taxon>Sordariomycetes</taxon>
        <taxon>Hypocreomycetidae</taxon>
        <taxon>Hypocreales</taxon>
        <taxon>Ophiocordycipitaceae</taxon>
        <taxon>Ophiocordyceps</taxon>
    </lineage>
</organism>
<feature type="domain" description="Carbohydrate kinase FGGY N-terminal" evidence="10">
    <location>
        <begin position="6"/>
        <end position="262"/>
    </location>
</feature>
<reference evidence="11 12" key="1">
    <citation type="journal article" date="2020" name="G3 (Bethesda)">
        <title>Genetic Underpinnings of Host Manipulation by Ophiocordyceps as Revealed by Comparative Transcriptomics.</title>
        <authorList>
            <person name="Will I."/>
            <person name="Das B."/>
            <person name="Trinh T."/>
            <person name="Brachmann A."/>
            <person name="Ohm R.A."/>
            <person name="de Bekker C."/>
        </authorList>
    </citation>
    <scope>NUCLEOTIDE SEQUENCE [LARGE SCALE GENOMIC DNA]</scope>
    <source>
        <strain evidence="11 12">EC05</strain>
    </source>
</reference>
<dbReference type="GO" id="GO:0006641">
    <property type="term" value="P:triglyceride metabolic process"/>
    <property type="evidence" value="ECO:0007669"/>
    <property type="project" value="TreeGrafter"/>
</dbReference>
<keyword evidence="7" id="KW-0319">Glycerol metabolism</keyword>
<comment type="pathway">
    <text evidence="1">Polyol metabolism; glycerol degradation via glycerol kinase pathway; sn-glycerol 3-phosphate from glycerol: step 1/1.</text>
</comment>
<keyword evidence="8" id="KW-0067">ATP-binding</keyword>
<dbReference type="InterPro" id="IPR018484">
    <property type="entry name" value="FGGY_N"/>
</dbReference>
<dbReference type="GO" id="GO:0005739">
    <property type="term" value="C:mitochondrion"/>
    <property type="evidence" value="ECO:0007669"/>
    <property type="project" value="TreeGrafter"/>
</dbReference>
<dbReference type="EMBL" id="JAACLJ010000001">
    <property type="protein sequence ID" value="KAF4595923.1"/>
    <property type="molecule type" value="Genomic_DNA"/>
</dbReference>
<evidence type="ECO:0000313" key="12">
    <source>
        <dbReference type="Proteomes" id="UP000562929"/>
    </source>
</evidence>
<evidence type="ECO:0000256" key="3">
    <source>
        <dbReference type="ARBA" id="ARBA00012099"/>
    </source>
</evidence>
<dbReference type="InterPro" id="IPR043129">
    <property type="entry name" value="ATPase_NBD"/>
</dbReference>
<protein>
    <recommendedName>
        <fullName evidence="3">glycerol kinase</fullName>
        <ecNumber evidence="3">2.7.1.30</ecNumber>
    </recommendedName>
    <alternativeName>
        <fullName evidence="9">ATP:glycerol 3-phosphotransferase</fullName>
    </alternativeName>
</protein>
<evidence type="ECO:0000256" key="9">
    <source>
        <dbReference type="ARBA" id="ARBA00043149"/>
    </source>
</evidence>
<sequence length="361" mass="37989">MDVFVGSIDQGTASTRFVIFDGGGRRVASHQVAVGSLYPRPGWHEQDPLALLSSVETCIDEALQSFLTRGHAKAHIRTIGLANQRETLLTWDTKTGEPLHNAMVWSDTRTASLVRQVKSRKGADLVVTLCGRPASTSASAIKLVWLLCNVEAVARAYDAGRLAVGTVDSWLIYRLNGGLHREGGPVYVTDVSNASRTMWMNIRTREYDDELLSFFGVDAAKLTLPTIHPSSHPTAFGSLATGPLAGTRITGCLGDQSAALIGHGALTAGSAKNTYGTGCFLLYNVGPEPVISTNGLHTTVAYDLGNGHSLAYALEGSVPVAGSGISFLVNLGFIDDVKAIDALAASKPPTGSTTPKAPSSG</sequence>
<dbReference type="GO" id="GO:0006071">
    <property type="term" value="P:glycerol metabolic process"/>
    <property type="evidence" value="ECO:0007669"/>
    <property type="project" value="UniProtKB-KW"/>
</dbReference>
<dbReference type="PANTHER" id="PTHR10196:SF69">
    <property type="entry name" value="GLYCEROL KINASE"/>
    <property type="match status" value="1"/>
</dbReference>
<dbReference type="GO" id="GO:0004370">
    <property type="term" value="F:glycerol kinase activity"/>
    <property type="evidence" value="ECO:0007669"/>
    <property type="project" value="UniProtKB-EC"/>
</dbReference>
<evidence type="ECO:0000256" key="4">
    <source>
        <dbReference type="ARBA" id="ARBA00022679"/>
    </source>
</evidence>
<evidence type="ECO:0000256" key="1">
    <source>
        <dbReference type="ARBA" id="ARBA00005190"/>
    </source>
</evidence>
<evidence type="ECO:0000259" key="10">
    <source>
        <dbReference type="Pfam" id="PF00370"/>
    </source>
</evidence>
<proteinExistence type="inferred from homology"/>
<dbReference type="FunFam" id="3.30.420.40:FF:000086">
    <property type="entry name" value="Glycerol kinase"/>
    <property type="match status" value="1"/>
</dbReference>
<keyword evidence="4" id="KW-0808">Transferase</keyword>